<evidence type="ECO:0000259" key="13">
    <source>
        <dbReference type="SMART" id="SM01124"/>
    </source>
</evidence>
<dbReference type="GO" id="GO:0008419">
    <property type="term" value="F:RNA lariat debranching enzyme activity"/>
    <property type="evidence" value="ECO:0007669"/>
    <property type="project" value="TreeGrafter"/>
</dbReference>
<name>A0A642V885_9ASCO</name>
<evidence type="ECO:0000256" key="12">
    <source>
        <dbReference type="ARBA" id="ARBA00023242"/>
    </source>
</evidence>
<dbReference type="SUPFAM" id="SSF56300">
    <property type="entry name" value="Metallo-dependent phosphatases"/>
    <property type="match status" value="1"/>
</dbReference>
<dbReference type="Proteomes" id="UP000761534">
    <property type="component" value="Unassembled WGS sequence"/>
</dbReference>
<keyword evidence="8" id="KW-0378">Hydrolase</keyword>
<dbReference type="InterPro" id="IPR029052">
    <property type="entry name" value="Metallo-depent_PP-like"/>
</dbReference>
<keyword evidence="6" id="KW-0507">mRNA processing</keyword>
<evidence type="ECO:0000256" key="3">
    <source>
        <dbReference type="ARBA" id="ARBA00001954"/>
    </source>
</evidence>
<dbReference type="CDD" id="cd00844">
    <property type="entry name" value="MPP_Dbr1_N"/>
    <property type="match status" value="1"/>
</dbReference>
<comment type="cofactor">
    <cofactor evidence="1">
        <name>Mn(2+)</name>
        <dbReference type="ChEBI" id="CHEBI:29035"/>
    </cofactor>
</comment>
<comment type="cofactor">
    <cofactor evidence="2">
        <name>Zn(2+)</name>
        <dbReference type="ChEBI" id="CHEBI:29105"/>
    </cofactor>
</comment>
<dbReference type="Pfam" id="PF00149">
    <property type="entry name" value="Metallophos"/>
    <property type="match status" value="1"/>
</dbReference>
<dbReference type="EMBL" id="SWFS01000128">
    <property type="protein sequence ID" value="KAA8915993.1"/>
    <property type="molecule type" value="Genomic_DNA"/>
</dbReference>
<comment type="cofactor">
    <cofactor evidence="3">
        <name>Fe(2+)</name>
        <dbReference type="ChEBI" id="CHEBI:29033"/>
    </cofactor>
</comment>
<keyword evidence="7" id="KW-0479">Metal-binding</keyword>
<evidence type="ECO:0000313" key="15">
    <source>
        <dbReference type="Proteomes" id="UP000761534"/>
    </source>
</evidence>
<keyword evidence="12" id="KW-0539">Nucleus</keyword>
<dbReference type="SMART" id="SM01124">
    <property type="entry name" value="DBR1"/>
    <property type="match status" value="1"/>
</dbReference>
<dbReference type="AlphaFoldDB" id="A0A642V885"/>
<evidence type="ECO:0000256" key="5">
    <source>
        <dbReference type="ARBA" id="ARBA00006045"/>
    </source>
</evidence>
<dbReference type="VEuPathDB" id="FungiDB:TRICI_001808"/>
<keyword evidence="11" id="KW-0464">Manganese</keyword>
<accession>A0A642V885</accession>
<evidence type="ECO:0000256" key="10">
    <source>
        <dbReference type="ARBA" id="ARBA00023004"/>
    </source>
</evidence>
<evidence type="ECO:0000256" key="4">
    <source>
        <dbReference type="ARBA" id="ARBA00004123"/>
    </source>
</evidence>
<dbReference type="GO" id="GO:0005634">
    <property type="term" value="C:nucleus"/>
    <property type="evidence" value="ECO:0007669"/>
    <property type="project" value="UniProtKB-SubCell"/>
</dbReference>
<protein>
    <recommendedName>
        <fullName evidence="13">Lariat debranching enzyme C-terminal domain-containing protein</fullName>
    </recommendedName>
</protein>
<evidence type="ECO:0000256" key="6">
    <source>
        <dbReference type="ARBA" id="ARBA00022664"/>
    </source>
</evidence>
<dbReference type="Gene3D" id="3.60.21.10">
    <property type="match status" value="1"/>
</dbReference>
<evidence type="ECO:0000313" key="14">
    <source>
        <dbReference type="EMBL" id="KAA8915993.1"/>
    </source>
</evidence>
<evidence type="ECO:0000256" key="9">
    <source>
        <dbReference type="ARBA" id="ARBA00022833"/>
    </source>
</evidence>
<dbReference type="FunFam" id="3.60.21.10:FF:000035">
    <property type="entry name" value="Lariat debranching enzyme"/>
    <property type="match status" value="1"/>
</dbReference>
<evidence type="ECO:0000256" key="7">
    <source>
        <dbReference type="ARBA" id="ARBA00022723"/>
    </source>
</evidence>
<dbReference type="InterPro" id="IPR041816">
    <property type="entry name" value="Dbr1_N"/>
</dbReference>
<comment type="caution">
    <text evidence="14">The sequence shown here is derived from an EMBL/GenBank/DDBJ whole genome shotgun (WGS) entry which is preliminary data.</text>
</comment>
<dbReference type="GO" id="GO:0046872">
    <property type="term" value="F:metal ion binding"/>
    <property type="evidence" value="ECO:0007669"/>
    <property type="project" value="UniProtKB-KW"/>
</dbReference>
<dbReference type="Pfam" id="PF05011">
    <property type="entry name" value="DBR1"/>
    <property type="match status" value="1"/>
</dbReference>
<organism evidence="14 15">
    <name type="scientific">Trichomonascus ciferrii</name>
    <dbReference type="NCBI Taxonomy" id="44093"/>
    <lineage>
        <taxon>Eukaryota</taxon>
        <taxon>Fungi</taxon>
        <taxon>Dikarya</taxon>
        <taxon>Ascomycota</taxon>
        <taxon>Saccharomycotina</taxon>
        <taxon>Dipodascomycetes</taxon>
        <taxon>Dipodascales</taxon>
        <taxon>Trichomonascaceae</taxon>
        <taxon>Trichomonascus</taxon>
        <taxon>Trichomonascus ciferrii complex</taxon>
    </lineage>
</organism>
<dbReference type="GO" id="GO:0000398">
    <property type="term" value="P:mRNA splicing, via spliceosome"/>
    <property type="evidence" value="ECO:0007669"/>
    <property type="project" value="TreeGrafter"/>
</dbReference>
<feature type="domain" description="Lariat debranching enzyme C-terminal" evidence="13">
    <location>
        <begin position="371"/>
        <end position="500"/>
    </location>
</feature>
<dbReference type="InterPro" id="IPR004843">
    <property type="entry name" value="Calcineurin-like_PHP"/>
</dbReference>
<evidence type="ECO:0000256" key="11">
    <source>
        <dbReference type="ARBA" id="ARBA00023211"/>
    </source>
</evidence>
<dbReference type="OrthoDB" id="407609at2759"/>
<evidence type="ECO:0000256" key="1">
    <source>
        <dbReference type="ARBA" id="ARBA00001936"/>
    </source>
</evidence>
<gene>
    <name evidence="14" type="ORF">TRICI_001808</name>
</gene>
<reference evidence="14" key="1">
    <citation type="journal article" date="2019" name="G3 (Bethesda)">
        <title>Genome Assemblies of Two Rare Opportunistic Yeast Pathogens: Diutina rugosa (syn. Candida rugosa) and Trichomonascus ciferrii (syn. Candida ciferrii).</title>
        <authorList>
            <person name="Mixao V."/>
            <person name="Saus E."/>
            <person name="Hansen A.P."/>
            <person name="Lass-Florl C."/>
            <person name="Gabaldon T."/>
        </authorList>
    </citation>
    <scope>NUCLEOTIDE SEQUENCE</scope>
    <source>
        <strain evidence="14">CBS 4856</strain>
    </source>
</reference>
<keyword evidence="9" id="KW-0862">Zinc</keyword>
<evidence type="ECO:0000256" key="2">
    <source>
        <dbReference type="ARBA" id="ARBA00001947"/>
    </source>
</evidence>
<dbReference type="InterPro" id="IPR007708">
    <property type="entry name" value="DBR1_C"/>
</dbReference>
<sequence>MLTFTYTAGLGLQGQPPENNNWLRNAGGSPLHHRALRGSNEYIPITSSEASPGGLGACPQLVTLTAHAGSRSRPDIYSLHGTIFILIQQAEEVTGMKVVVEGCCHGQLNSIYDEISRRYGSVDLVLICGDFQAMRNEQDLNCMACPPKYRAMGDFRQYHTGERKAPYLTIVIGGNHESSCYMQELFYGGWLAPNIYYLGAAGVVQFRGLRVGGLSGIYNPHSFDKPHYERVPYDRNAERSVFHVRRTEVQRLALIRERMDVMMSHDWPAGIDQYGNLNWLLKAKPFFKADIEKGMLGSPPAMELLKTIKPAYWFSAHLHVRYPALYTHDAKAKINEDEIELDLDDGNPDEITLDENPDQIDLDLEAEVDETPPTPTGYPRTSFLALDKCLPRRKFLELINIDVDQPDQPLSYDPEWLAILRATHKTNTDLFNQIDIELKWINSNISDLKIPDNFKQLTKPLNELAEETNIPPSQLRTYQPQMQNNNQTDAFCNLIEIKTD</sequence>
<dbReference type="PANTHER" id="PTHR12849:SF0">
    <property type="entry name" value="LARIAT DEBRANCHING ENZYME"/>
    <property type="match status" value="1"/>
</dbReference>
<comment type="similarity">
    <text evidence="5">Belongs to the lariat debranching enzyme family.</text>
</comment>
<keyword evidence="10" id="KW-0408">Iron</keyword>
<dbReference type="PANTHER" id="PTHR12849">
    <property type="entry name" value="RNA LARIAT DEBRANCHING ENZYME"/>
    <property type="match status" value="1"/>
</dbReference>
<evidence type="ECO:0000256" key="8">
    <source>
        <dbReference type="ARBA" id="ARBA00022801"/>
    </source>
</evidence>
<proteinExistence type="inferred from homology"/>
<comment type="subcellular location">
    <subcellularLocation>
        <location evidence="4">Nucleus</location>
    </subcellularLocation>
</comment>
<keyword evidence="15" id="KW-1185">Reference proteome</keyword>